<dbReference type="Gene3D" id="1.10.30.50">
    <property type="match status" value="1"/>
</dbReference>
<dbReference type="RefSeq" id="WP_065545956.1">
    <property type="nucleotide sequence ID" value="NZ_CP016414.1"/>
</dbReference>
<gene>
    <name evidence="2" type="primary">mcrA</name>
    <name evidence="2" type="ORF">VSVS05_00515</name>
</gene>
<organism evidence="2 3">
    <name type="scientific">Vibrio scophthalmi</name>
    <dbReference type="NCBI Taxonomy" id="45658"/>
    <lineage>
        <taxon>Bacteria</taxon>
        <taxon>Pseudomonadati</taxon>
        <taxon>Pseudomonadota</taxon>
        <taxon>Gammaproteobacteria</taxon>
        <taxon>Vibrionales</taxon>
        <taxon>Vibrionaceae</taxon>
        <taxon>Vibrio</taxon>
    </lineage>
</organism>
<dbReference type="Pfam" id="PF01844">
    <property type="entry name" value="HNH"/>
    <property type="match status" value="1"/>
</dbReference>
<dbReference type="AlphaFoldDB" id="A0A1C7F7I3"/>
<feature type="domain" description="HNH nuclease" evidence="1">
    <location>
        <begin position="194"/>
        <end position="253"/>
    </location>
</feature>
<dbReference type="InterPro" id="IPR003615">
    <property type="entry name" value="HNH_nuc"/>
</dbReference>
<keyword evidence="3" id="KW-1185">Reference proteome</keyword>
<dbReference type="GO" id="GO:0016787">
    <property type="term" value="F:hydrolase activity"/>
    <property type="evidence" value="ECO:0007669"/>
    <property type="project" value="UniProtKB-KW"/>
</dbReference>
<evidence type="ECO:0000259" key="1">
    <source>
        <dbReference type="SMART" id="SM00507"/>
    </source>
</evidence>
<dbReference type="GeneID" id="96871470"/>
<keyword evidence="2" id="KW-0378">Hydrolase</keyword>
<dbReference type="PATRIC" id="fig|45658.7.peg.481"/>
<dbReference type="Proteomes" id="UP000092528">
    <property type="component" value="Chromosome 1"/>
</dbReference>
<dbReference type="GO" id="GO:0008270">
    <property type="term" value="F:zinc ion binding"/>
    <property type="evidence" value="ECO:0007669"/>
    <property type="project" value="InterPro"/>
</dbReference>
<reference evidence="2 3" key="1">
    <citation type="submission" date="2016-07" db="EMBL/GenBank/DDBJ databases">
        <title>Genome sequencing of Vibrio scophthalmi strain VS-05, an isolated from Paralichthys olivaceus.</title>
        <authorList>
            <person name="Han H.-J."/>
        </authorList>
    </citation>
    <scope>NUCLEOTIDE SEQUENCE [LARGE SCALE GENOMIC DNA]</scope>
    <source>
        <strain evidence="2 3">VS-05</strain>
    </source>
</reference>
<dbReference type="EMBL" id="CP016414">
    <property type="protein sequence ID" value="ANU35648.1"/>
    <property type="molecule type" value="Genomic_DNA"/>
</dbReference>
<protein>
    <submittedName>
        <fullName evidence="2">5-methylcytosine-specific restriction enzyme</fullName>
        <ecNumber evidence="2">3.1.21.-</ecNumber>
    </submittedName>
</protein>
<dbReference type="Pfam" id="PF26348">
    <property type="entry name" value="SRA_ScoMcrA"/>
    <property type="match status" value="1"/>
</dbReference>
<dbReference type="CDD" id="cd00085">
    <property type="entry name" value="HNHc"/>
    <property type="match status" value="1"/>
</dbReference>
<name>A0A1C7F7I3_9VIBR</name>
<dbReference type="SMART" id="SM00507">
    <property type="entry name" value="HNHc"/>
    <property type="match status" value="1"/>
</dbReference>
<evidence type="ECO:0000313" key="2">
    <source>
        <dbReference type="EMBL" id="ANU35648.1"/>
    </source>
</evidence>
<evidence type="ECO:0000313" key="3">
    <source>
        <dbReference type="Proteomes" id="UP000092528"/>
    </source>
</evidence>
<sequence>MNIEEIGQLKVGEVLDNQQLCDLFGCSPQGGMRKSNSTNTLLLISNHINSIYDDRWENDILHYTGMGTTGDQSLDFAQNKTLANSQTNNVKVHLFEVFRDKQYTYAGQVTLVAKPYSEYQPDQAGQSRLVYVFPLQLKSGAHFVVEEDRQHVYQIKEKRAKKLSDAELARRAYQSKRKTSVTKSTATIYERNVWVTEHAKRLANGICQLCITPAPFSTPKGVPYLETHHIHWLSRGGDDTPHNTIALCPNCHKKMHILDLQTDVNFLFQRLNALLTEGDQPAEGQP</sequence>
<accession>A0A1C7F7I3</accession>
<dbReference type="EC" id="3.1.21.-" evidence="2"/>
<dbReference type="GO" id="GO:0004519">
    <property type="term" value="F:endonuclease activity"/>
    <property type="evidence" value="ECO:0007669"/>
    <property type="project" value="InterPro"/>
</dbReference>
<dbReference type="InterPro" id="IPR002711">
    <property type="entry name" value="HNH"/>
</dbReference>
<proteinExistence type="predicted"/>
<dbReference type="GO" id="GO:0003676">
    <property type="term" value="F:nucleic acid binding"/>
    <property type="evidence" value="ECO:0007669"/>
    <property type="project" value="InterPro"/>
</dbReference>
<dbReference type="InterPro" id="IPR058712">
    <property type="entry name" value="SRA_ScoMcrA"/>
</dbReference>